<gene>
    <name evidence="2" type="ORF">MES4922_210166</name>
</gene>
<comment type="caution">
    <text evidence="2">The sequence shown here is derived from an EMBL/GenBank/DDBJ whole genome shotgun (WGS) entry which is preliminary data.</text>
</comment>
<evidence type="ECO:0000259" key="1">
    <source>
        <dbReference type="Pfam" id="PF06791"/>
    </source>
</evidence>
<organism evidence="2 3">
    <name type="scientific">Mesorhizobium ventifaucium</name>
    <dbReference type="NCBI Taxonomy" id="666020"/>
    <lineage>
        <taxon>Bacteria</taxon>
        <taxon>Pseudomonadati</taxon>
        <taxon>Pseudomonadota</taxon>
        <taxon>Alphaproteobacteria</taxon>
        <taxon>Hyphomicrobiales</taxon>
        <taxon>Phyllobacteriaceae</taxon>
        <taxon>Mesorhizobium</taxon>
    </lineage>
</organism>
<dbReference type="RefSeq" id="WP_254024982.1">
    <property type="nucleotide sequence ID" value="NZ_CAKXZS010000014.1"/>
</dbReference>
<evidence type="ECO:0000313" key="3">
    <source>
        <dbReference type="Proteomes" id="UP001152604"/>
    </source>
</evidence>
<dbReference type="InterPro" id="IPR009628">
    <property type="entry name" value="Phage_tape_measure_N"/>
</dbReference>
<feature type="domain" description="Bacteriophage tail tape measure N-terminal" evidence="1">
    <location>
        <begin position="317"/>
        <end position="431"/>
    </location>
</feature>
<dbReference type="Pfam" id="PF06791">
    <property type="entry name" value="TMP_2"/>
    <property type="match status" value="1"/>
</dbReference>
<sequence length="1267" mass="131904">MTIQLSRLVTSAEIDASKYKAGADQKVASDQAMVASARAVGEAVAASDTKIGTSGNVVSILTRRYVEGQKEAQAFERDLRGLNRQLETGKLSVEQAATILVGMNQKLGMNANASELAAKGQTQLAAAVGAANAQIEGQASALVHAAAAQRAMIAQARADQQAENSRQIGAANQGQFNAVLGVQTAPSAGARASASVFEAEFARLEETARLRAQQAGSVFADQFNASVMTNSGKSARASASVFEESGREADLMAAKVAALRAELNPLAAAQDRVNAEIAEYAALAARGAISADELAQAQAMARGRSAANQNAYKGVNQFNTGNIAAQFQDIAVTSAIGMSPLQIALQQGTQLSAVLGPMGAAGAAKSLGSALLSIVNPTSLIVLGLVGATAAAVQWFTKGREGAKTMDDALKLHSENLKLLKDEYGDLGEAVKSVGSIGGQAFTSAQVRGNQTMLDAMLRDKAGPFLEQLSGTSWTQSLFGNGGGIAGLRDLPGGQAQFAAPINALIKSAREGKTDLASFDDEVERLFQKLLPAASDPTALRNTADAILLLGDNAFSVTGKFAPFADAINRLKVEAADGAPDVYQFNQEIERIGQTNGLQKLADEAIIAGKEIVDLARQAEELEKILARIDRENTRPGLADLRSFGRYVAVRDATLRRENDQFAAEQQMARARTNAERLAAIEAQVRARAVEDGDKGGGLQARVNRALEAERNRQAIEARDAQVARGLAIDKTLASQQLDLTLIGKTAGEAAKLRMEFEQIAAIREEAAEKGIAADETEIAAIKAKAEAYGKFADEIARANLARELNFERDQQFRSAQDQAIASRQQGAGLAVDLNSPAAQQMRDLARFADAKGLAVGFLTDFKSELLSNGGDVGKALGESILNALTTSMDKQLSDIFDRLGTWIAAVLTGQRPGAGLGGGAGFVADTTLSAFLGASNDNYAPGAVTRSPLAAIGPGSGSMAAYASAIRSIESAGSGGYSALGPWTRGDRAYGAYQVMGNNIPSWSQDALGKSLTPSQFLADPAAQDAIFKTQFGKYLSKYGNPQDAASAWFTGGPLKTGAGARDMLGTSGSAYVDKFNAAVNRATEGLGGLDTTVTNTVQSLAGGLGGKGGLASILEGLKPGNFQANTSLSEILGYAGSAPAPSGGGGGIFSALLSFIPKLFGFANGTDFAPGGLARINEMGGEIVDLPRGSRVIPHDVSMRMAANANRPSQPSKVDFNINLDGANGDEHVRMLARQGAQEAIGQYHEAQSRGGFGELQRQYASQKG</sequence>
<keyword evidence="3" id="KW-1185">Reference proteome</keyword>
<reference evidence="2" key="1">
    <citation type="submission" date="2022-03" db="EMBL/GenBank/DDBJ databases">
        <authorList>
            <person name="Brunel B."/>
        </authorList>
    </citation>
    <scope>NUCLEOTIDE SEQUENCE</scope>
    <source>
        <strain evidence="2">STM4922sample</strain>
    </source>
</reference>
<proteinExistence type="predicted"/>
<accession>A0ABN8JPW2</accession>
<name>A0ABN8JPW2_9HYPH</name>
<evidence type="ECO:0000313" key="2">
    <source>
        <dbReference type="EMBL" id="CAH2399240.1"/>
    </source>
</evidence>
<protein>
    <submittedName>
        <fullName evidence="2">TMP_2 domain-containing protein</fullName>
    </submittedName>
</protein>
<dbReference type="Proteomes" id="UP001152604">
    <property type="component" value="Unassembled WGS sequence"/>
</dbReference>
<dbReference type="EMBL" id="CAKXZS010000014">
    <property type="protein sequence ID" value="CAH2399240.1"/>
    <property type="molecule type" value="Genomic_DNA"/>
</dbReference>